<keyword evidence="7 8" id="KW-0472">Membrane</keyword>
<keyword evidence="6 8" id="KW-1133">Transmembrane helix</keyword>
<keyword evidence="3" id="KW-0813">Transport</keyword>
<feature type="transmembrane region" description="Helical" evidence="8">
    <location>
        <begin position="220"/>
        <end position="239"/>
    </location>
</feature>
<comment type="subcellular location">
    <subcellularLocation>
        <location evidence="1">Cell membrane</location>
        <topology evidence="1">Multi-pass membrane protein</topology>
    </subcellularLocation>
</comment>
<evidence type="ECO:0000256" key="7">
    <source>
        <dbReference type="ARBA" id="ARBA00023136"/>
    </source>
</evidence>
<evidence type="ECO:0000256" key="1">
    <source>
        <dbReference type="ARBA" id="ARBA00004651"/>
    </source>
</evidence>
<keyword evidence="5 8" id="KW-0812">Transmembrane</keyword>
<evidence type="ECO:0000256" key="2">
    <source>
        <dbReference type="ARBA" id="ARBA00009773"/>
    </source>
</evidence>
<comment type="caution">
    <text evidence="9">The sequence shown here is derived from an EMBL/GenBank/DDBJ whole genome shotgun (WGS) entry which is preliminary data.</text>
</comment>
<evidence type="ECO:0000256" key="8">
    <source>
        <dbReference type="SAM" id="Phobius"/>
    </source>
</evidence>
<feature type="transmembrane region" description="Helical" evidence="8">
    <location>
        <begin position="246"/>
        <end position="272"/>
    </location>
</feature>
<evidence type="ECO:0000313" key="9">
    <source>
        <dbReference type="EMBL" id="KRR11360.1"/>
    </source>
</evidence>
<sequence length="376" mass="39128">MRTIRQLLAGEDEIQLAVRLALLALLIYWSFVVIRPFVPILAWSVVLAVALYPVFDWLSGLLGNRPRLAATLLTLVNFGIVIGPATWLGLGAVEGLRGFAAQLSAGTLAAPSPPAGVKEWPIIGAQLYALWEQASTNLRTVMRELAPHLKPLAGTMLGLAGGAGIGTLKFLLAVALTGFLLPAGPRLVAASNRFLARVVADRSESFLVLAGATIRSVAQGVIGIAVAQGLVIGIILKLADVPKAGLLAFGVMILGILQIGSAVIVIPVLIWVWATKPLAVALLITLCLVPASLADNVLKPIVMGRGLTTPALVIFLGVIGGTLAHGIVGLFIGPIILAVAWELLTAWVREDGAMEVPADTEAAAQKSAVQGIGKAR</sequence>
<evidence type="ECO:0000256" key="6">
    <source>
        <dbReference type="ARBA" id="ARBA00022989"/>
    </source>
</evidence>
<evidence type="ECO:0000256" key="5">
    <source>
        <dbReference type="ARBA" id="ARBA00022692"/>
    </source>
</evidence>
<dbReference type="PANTHER" id="PTHR21716:SF67">
    <property type="entry name" value="TRANSPORT PROTEIN YDIK-RELATED"/>
    <property type="match status" value="1"/>
</dbReference>
<feature type="transmembrane region" description="Helical" evidence="8">
    <location>
        <begin position="16"/>
        <end position="34"/>
    </location>
</feature>
<dbReference type="InterPro" id="IPR002549">
    <property type="entry name" value="AI-2E-like"/>
</dbReference>
<feature type="transmembrane region" description="Helical" evidence="8">
    <location>
        <begin position="278"/>
        <end position="298"/>
    </location>
</feature>
<dbReference type="Pfam" id="PF01594">
    <property type="entry name" value="AI-2E_transport"/>
    <property type="match status" value="1"/>
</dbReference>
<reference evidence="9 10" key="1">
    <citation type="submission" date="2014-03" db="EMBL/GenBank/DDBJ databases">
        <title>Bradyrhizobium valentinum sp. nov., isolated from effective nodules of Lupinus mariae-josephae, a lupine endemic of basic-lime soils in Eastern Spain.</title>
        <authorList>
            <person name="Duran D."/>
            <person name="Rey L."/>
            <person name="Navarro A."/>
            <person name="Busquets A."/>
            <person name="Imperial J."/>
            <person name="Ruiz-Argueso T."/>
        </authorList>
    </citation>
    <scope>NUCLEOTIDE SEQUENCE [LARGE SCALE GENOMIC DNA]</scope>
    <source>
        <strain evidence="9 10">PAC68</strain>
    </source>
</reference>
<feature type="transmembrane region" description="Helical" evidence="8">
    <location>
        <begin position="70"/>
        <end position="90"/>
    </location>
</feature>
<feature type="transmembrane region" description="Helical" evidence="8">
    <location>
        <begin position="40"/>
        <end position="58"/>
    </location>
</feature>
<evidence type="ECO:0000256" key="4">
    <source>
        <dbReference type="ARBA" id="ARBA00022475"/>
    </source>
</evidence>
<dbReference type="Proteomes" id="UP000050863">
    <property type="component" value="Unassembled WGS sequence"/>
</dbReference>
<keyword evidence="4" id="KW-1003">Cell membrane</keyword>
<dbReference type="STRING" id="280332.CQ12_29150"/>
<accession>A0A0R3M2H1</accession>
<comment type="similarity">
    <text evidence="2">Belongs to the autoinducer-2 exporter (AI-2E) (TC 2.A.86) family.</text>
</comment>
<protein>
    <submittedName>
        <fullName evidence="9">Permease</fullName>
    </submittedName>
</protein>
<evidence type="ECO:0000256" key="3">
    <source>
        <dbReference type="ARBA" id="ARBA00022448"/>
    </source>
</evidence>
<organism evidence="9 10">
    <name type="scientific">Bradyrhizobium jicamae</name>
    <dbReference type="NCBI Taxonomy" id="280332"/>
    <lineage>
        <taxon>Bacteria</taxon>
        <taxon>Pseudomonadati</taxon>
        <taxon>Pseudomonadota</taxon>
        <taxon>Alphaproteobacteria</taxon>
        <taxon>Hyphomicrobiales</taxon>
        <taxon>Nitrobacteraceae</taxon>
        <taxon>Bradyrhizobium</taxon>
    </lineage>
</organism>
<dbReference type="EMBL" id="LLXZ01000048">
    <property type="protein sequence ID" value="KRR11360.1"/>
    <property type="molecule type" value="Genomic_DNA"/>
</dbReference>
<dbReference type="OrthoDB" id="8113547at2"/>
<dbReference type="AlphaFoldDB" id="A0A0R3M2H1"/>
<dbReference type="GO" id="GO:0005886">
    <property type="term" value="C:plasma membrane"/>
    <property type="evidence" value="ECO:0007669"/>
    <property type="project" value="UniProtKB-SubCell"/>
</dbReference>
<keyword evidence="10" id="KW-1185">Reference proteome</keyword>
<gene>
    <name evidence="9" type="ORF">CQ12_29150</name>
</gene>
<dbReference type="RefSeq" id="WP_057834657.1">
    <property type="nucleotide sequence ID" value="NZ_LLXZ01000048.1"/>
</dbReference>
<name>A0A0R3M2H1_9BRAD</name>
<feature type="transmembrane region" description="Helical" evidence="8">
    <location>
        <begin position="157"/>
        <end position="182"/>
    </location>
</feature>
<dbReference type="PANTHER" id="PTHR21716">
    <property type="entry name" value="TRANSMEMBRANE PROTEIN"/>
    <property type="match status" value="1"/>
</dbReference>
<proteinExistence type="inferred from homology"/>
<feature type="transmembrane region" description="Helical" evidence="8">
    <location>
        <begin position="310"/>
        <end position="341"/>
    </location>
</feature>
<evidence type="ECO:0000313" key="10">
    <source>
        <dbReference type="Proteomes" id="UP000050863"/>
    </source>
</evidence>